<dbReference type="InterPro" id="IPR031009">
    <property type="entry name" value="Tcm_partner"/>
</dbReference>
<gene>
    <name evidence="1" type="ORF">HDF16_002128</name>
</gene>
<dbReference type="EMBL" id="JACHIP010000003">
    <property type="protein sequence ID" value="MBB5057422.1"/>
    <property type="molecule type" value="Genomic_DNA"/>
</dbReference>
<accession>A0A7W8E3C0</accession>
<name>A0A7W8E3C0_9BACT</name>
<keyword evidence="2" id="KW-1185">Reference proteome</keyword>
<comment type="caution">
    <text evidence="1">The sequence shown here is derived from an EMBL/GenBank/DDBJ whole genome shotgun (WGS) entry which is preliminary data.</text>
</comment>
<proteinExistence type="predicted"/>
<dbReference type="NCBIfam" id="TIGR04474">
    <property type="entry name" value="tcm_partner"/>
    <property type="match status" value="1"/>
</dbReference>
<reference evidence="1 2" key="1">
    <citation type="submission" date="2020-08" db="EMBL/GenBank/DDBJ databases">
        <title>Genomic Encyclopedia of Type Strains, Phase IV (KMG-V): Genome sequencing to study the core and pangenomes of soil and plant-associated prokaryotes.</title>
        <authorList>
            <person name="Whitman W."/>
        </authorList>
    </citation>
    <scope>NUCLEOTIDE SEQUENCE [LARGE SCALE GENOMIC DNA]</scope>
    <source>
        <strain evidence="1 2">M8UP14</strain>
    </source>
</reference>
<protein>
    <submittedName>
        <fullName evidence="1">Three-Cys-motif partner protein</fullName>
    </submittedName>
</protein>
<dbReference type="Proteomes" id="UP000540989">
    <property type="component" value="Unassembled WGS sequence"/>
</dbReference>
<organism evidence="1 2">
    <name type="scientific">Granulicella aggregans</name>
    <dbReference type="NCBI Taxonomy" id="474949"/>
    <lineage>
        <taxon>Bacteria</taxon>
        <taxon>Pseudomonadati</taxon>
        <taxon>Acidobacteriota</taxon>
        <taxon>Terriglobia</taxon>
        <taxon>Terriglobales</taxon>
        <taxon>Acidobacteriaceae</taxon>
        <taxon>Granulicella</taxon>
    </lineage>
</organism>
<dbReference type="RefSeq" id="WP_184216346.1">
    <property type="nucleotide sequence ID" value="NZ_JACHIP010000003.1"/>
</dbReference>
<sequence length="325" mass="37388">MTSSKSPSKTIDDQLLPLFPDLPKSDGKKVRSYKRIDQLIWSDHKARFIQLYLKYFVQITKHGAYIDGFAGPQYRDKLDAWTASLVLASEPKWLRRFYLCELDPESFKCLEDLNASQPVPRSKSGRKLPRNVDVVSGDFNQTIDTILASGTITQKEATFCLLDQRTFECHWDTLIKLAKYKQAPHNKIELLYFLGVGWLHRAFSGLKNEEIPVKWWGRADWRDLLPMNCWSIAEIVRKRFVDELGYKFAAAYPIFDREEGNKIMYYMIHASDHEDAPALMVRSHAKAVRALPKETQMLLIDISQVQPESLVEAGAEAATHSAFQE</sequence>
<evidence type="ECO:0000313" key="1">
    <source>
        <dbReference type="EMBL" id="MBB5057422.1"/>
    </source>
</evidence>
<evidence type="ECO:0000313" key="2">
    <source>
        <dbReference type="Proteomes" id="UP000540989"/>
    </source>
</evidence>
<dbReference type="AlphaFoldDB" id="A0A7W8E3C0"/>